<dbReference type="OrthoDB" id="5824545at2759"/>
<dbReference type="AlphaFoldDB" id="A0A498S643"/>
<dbReference type="EMBL" id="UPTC01000221">
    <property type="protein sequence ID" value="VBB27378.1"/>
    <property type="molecule type" value="Genomic_DNA"/>
</dbReference>
<evidence type="ECO:0000313" key="1">
    <source>
        <dbReference type="EMBL" id="VBB27378.1"/>
    </source>
</evidence>
<protein>
    <submittedName>
        <fullName evidence="1">Uncharacterized protein</fullName>
    </submittedName>
</protein>
<evidence type="ECO:0000313" key="2">
    <source>
        <dbReference type="Proteomes" id="UP000276991"/>
    </source>
</evidence>
<gene>
    <name evidence="1" type="ORF">NAV_LOCUS2208</name>
</gene>
<accession>A0A498S643</accession>
<reference evidence="1 2" key="1">
    <citation type="submission" date="2018-08" db="EMBL/GenBank/DDBJ databases">
        <authorList>
            <person name="Laetsch R D."/>
            <person name="Stevens L."/>
            <person name="Kumar S."/>
            <person name="Blaxter L. M."/>
        </authorList>
    </citation>
    <scope>NUCLEOTIDE SEQUENCE [LARGE SCALE GENOMIC DNA]</scope>
</reference>
<name>A0A498S643_ACAVI</name>
<sequence length="319" mass="35433">MHELDHLSFVIDVFIDPISILCSEVVKVAELESSSESRVGTLRDPSEVTARVERLLFDVINKAEMIAREIWPSDGGTIELNRKELKRFIVNNEAKWLSGSKLSRHMAGGGSLECSTDSGMQHISKDDSVLTTEGILQSHRPNHCKIHQCKREINLSELHSTLAGTDSDKDVKTQRQLRMGGNFEQVTTDTTSQINTTSITESPETLISSETTDLKSSNIDESLSDETESLTENNFMQNRGDQLVPAMKPDGTIVIPGVVHVNNFESLDGVVLELKVLIKSPKESRRINVKIDCPDFNPKSIKVNGVETHRLVDDHSKTS</sequence>
<proteinExistence type="predicted"/>
<organism evidence="1 2">
    <name type="scientific">Acanthocheilonema viteae</name>
    <name type="common">Filarial nematode worm</name>
    <name type="synonym">Dipetalonema viteae</name>
    <dbReference type="NCBI Taxonomy" id="6277"/>
    <lineage>
        <taxon>Eukaryota</taxon>
        <taxon>Metazoa</taxon>
        <taxon>Ecdysozoa</taxon>
        <taxon>Nematoda</taxon>
        <taxon>Chromadorea</taxon>
        <taxon>Rhabditida</taxon>
        <taxon>Spirurina</taxon>
        <taxon>Spiruromorpha</taxon>
        <taxon>Filarioidea</taxon>
        <taxon>Onchocercidae</taxon>
        <taxon>Acanthocheilonema</taxon>
    </lineage>
</organism>
<keyword evidence="2" id="KW-1185">Reference proteome</keyword>
<dbReference type="Proteomes" id="UP000276991">
    <property type="component" value="Unassembled WGS sequence"/>
</dbReference>